<dbReference type="InterPro" id="IPR051604">
    <property type="entry name" value="Ergot_Alk_Oxidoreductase"/>
</dbReference>
<dbReference type="SUPFAM" id="SSF51735">
    <property type="entry name" value="NAD(P)-binding Rossmann-fold domains"/>
    <property type="match status" value="1"/>
</dbReference>
<dbReference type="InterPro" id="IPR008030">
    <property type="entry name" value="NmrA-like"/>
</dbReference>
<evidence type="ECO:0000313" key="2">
    <source>
        <dbReference type="EMBL" id="KAK4234423.1"/>
    </source>
</evidence>
<reference evidence="2" key="2">
    <citation type="submission" date="2023-05" db="EMBL/GenBank/DDBJ databases">
        <authorList>
            <consortium name="Lawrence Berkeley National Laboratory"/>
            <person name="Steindorff A."/>
            <person name="Hensen N."/>
            <person name="Bonometti L."/>
            <person name="Westerberg I."/>
            <person name="Brannstrom I.O."/>
            <person name="Guillou S."/>
            <person name="Cros-Aarteil S."/>
            <person name="Calhoun S."/>
            <person name="Haridas S."/>
            <person name="Kuo A."/>
            <person name="Mondo S."/>
            <person name="Pangilinan J."/>
            <person name="Riley R."/>
            <person name="Labutti K."/>
            <person name="Andreopoulos B."/>
            <person name="Lipzen A."/>
            <person name="Chen C."/>
            <person name="Yanf M."/>
            <person name="Daum C."/>
            <person name="Ng V."/>
            <person name="Clum A."/>
            <person name="Ohm R."/>
            <person name="Martin F."/>
            <person name="Silar P."/>
            <person name="Natvig D."/>
            <person name="Lalanne C."/>
            <person name="Gautier V."/>
            <person name="Ament-Velasquez S.L."/>
            <person name="Kruys A."/>
            <person name="Hutchinson M.I."/>
            <person name="Powell A.J."/>
            <person name="Barry K."/>
            <person name="Miller A.N."/>
            <person name="Grigoriev I.V."/>
            <person name="Debuchy R."/>
            <person name="Gladieux P."/>
            <person name="Thoren M.H."/>
            <person name="Johannesson H."/>
        </authorList>
    </citation>
    <scope>NUCLEOTIDE SEQUENCE</scope>
    <source>
        <strain evidence="2">CBS 532.94</strain>
    </source>
</reference>
<dbReference type="Proteomes" id="UP001303760">
    <property type="component" value="Unassembled WGS sequence"/>
</dbReference>
<proteinExistence type="predicted"/>
<keyword evidence="3" id="KW-1185">Reference proteome</keyword>
<evidence type="ECO:0000259" key="1">
    <source>
        <dbReference type="Pfam" id="PF05368"/>
    </source>
</evidence>
<organism evidence="2 3">
    <name type="scientific">Achaetomium macrosporum</name>
    <dbReference type="NCBI Taxonomy" id="79813"/>
    <lineage>
        <taxon>Eukaryota</taxon>
        <taxon>Fungi</taxon>
        <taxon>Dikarya</taxon>
        <taxon>Ascomycota</taxon>
        <taxon>Pezizomycotina</taxon>
        <taxon>Sordariomycetes</taxon>
        <taxon>Sordariomycetidae</taxon>
        <taxon>Sordariales</taxon>
        <taxon>Chaetomiaceae</taxon>
        <taxon>Achaetomium</taxon>
    </lineage>
</organism>
<dbReference type="Gene3D" id="3.40.50.720">
    <property type="entry name" value="NAD(P)-binding Rossmann-like Domain"/>
    <property type="match status" value="1"/>
</dbReference>
<dbReference type="PANTHER" id="PTHR43162:SF1">
    <property type="entry name" value="PRESTALK A DIFFERENTIATION PROTEIN A"/>
    <property type="match status" value="1"/>
</dbReference>
<reference evidence="2" key="1">
    <citation type="journal article" date="2023" name="Mol. Phylogenet. Evol.">
        <title>Genome-scale phylogeny and comparative genomics of the fungal order Sordariales.</title>
        <authorList>
            <person name="Hensen N."/>
            <person name="Bonometti L."/>
            <person name="Westerberg I."/>
            <person name="Brannstrom I.O."/>
            <person name="Guillou S."/>
            <person name="Cros-Aarteil S."/>
            <person name="Calhoun S."/>
            <person name="Haridas S."/>
            <person name="Kuo A."/>
            <person name="Mondo S."/>
            <person name="Pangilinan J."/>
            <person name="Riley R."/>
            <person name="LaButti K."/>
            <person name="Andreopoulos B."/>
            <person name="Lipzen A."/>
            <person name="Chen C."/>
            <person name="Yan M."/>
            <person name="Daum C."/>
            <person name="Ng V."/>
            <person name="Clum A."/>
            <person name="Steindorff A."/>
            <person name="Ohm R.A."/>
            <person name="Martin F."/>
            <person name="Silar P."/>
            <person name="Natvig D.O."/>
            <person name="Lalanne C."/>
            <person name="Gautier V."/>
            <person name="Ament-Velasquez S.L."/>
            <person name="Kruys A."/>
            <person name="Hutchinson M.I."/>
            <person name="Powell A.J."/>
            <person name="Barry K."/>
            <person name="Miller A.N."/>
            <person name="Grigoriev I.V."/>
            <person name="Debuchy R."/>
            <person name="Gladieux P."/>
            <person name="Hiltunen Thoren M."/>
            <person name="Johannesson H."/>
        </authorList>
    </citation>
    <scope>NUCLEOTIDE SEQUENCE</scope>
    <source>
        <strain evidence="2">CBS 532.94</strain>
    </source>
</reference>
<evidence type="ECO:0000313" key="3">
    <source>
        <dbReference type="Proteomes" id="UP001303760"/>
    </source>
</evidence>
<dbReference type="Pfam" id="PF05368">
    <property type="entry name" value="NmrA"/>
    <property type="match status" value="1"/>
</dbReference>
<dbReference type="EMBL" id="MU860372">
    <property type="protein sequence ID" value="KAK4234423.1"/>
    <property type="molecule type" value="Genomic_DNA"/>
</dbReference>
<dbReference type="InterPro" id="IPR036291">
    <property type="entry name" value="NAD(P)-bd_dom_sf"/>
</dbReference>
<protein>
    <submittedName>
        <fullName evidence="2">NAD(P)H azoreductase</fullName>
    </submittedName>
</protein>
<dbReference type="AlphaFoldDB" id="A0AAN7H8D8"/>
<sequence>MAPPKVIVFGPTGGVGSVTALTAQQRGAKVVLAMRDTQKPIPGLSPAQEQDGGFERVQADLTKPETIEAAVTQTGAKRAFVYLAFGAPDHMRAAITALKTAGIEFVVFLSSTSVQGRGDDLRRYTPADFIPWQHAQVELVLEELFGPDGFAAVRPAYFASNLFTYKKAIAAGGPVKMPYPEAKFDYIAPEDIGRVSGTVLVDGPQAVAGGKNVIHLTGPQLLPQGDVIVMIGKALGKDLKVEKISDDEEAVKFLTEAQHVPEIIAKQLVQGFKAVAGGQEVLPAGFMEEAVANAEKYGRRPATKVQEWVEANKDKFAA</sequence>
<feature type="domain" description="NmrA-like" evidence="1">
    <location>
        <begin position="5"/>
        <end position="274"/>
    </location>
</feature>
<comment type="caution">
    <text evidence="2">The sequence shown here is derived from an EMBL/GenBank/DDBJ whole genome shotgun (WGS) entry which is preliminary data.</text>
</comment>
<dbReference type="PANTHER" id="PTHR43162">
    <property type="match status" value="1"/>
</dbReference>
<accession>A0AAN7H8D8</accession>
<name>A0AAN7H8D8_9PEZI</name>
<gene>
    <name evidence="2" type="ORF">C8A03DRAFT_37811</name>
</gene>